<protein>
    <submittedName>
        <fullName evidence="2">DUF2911 domain-containing protein</fullName>
    </submittedName>
</protein>
<name>A0ABY4FCG9_9BACT</name>
<evidence type="ECO:0000313" key="2">
    <source>
        <dbReference type="EMBL" id="UOQ54351.1"/>
    </source>
</evidence>
<dbReference type="RefSeq" id="WP_244721064.1">
    <property type="nucleotide sequence ID" value="NZ_CP095049.1"/>
</dbReference>
<evidence type="ECO:0000313" key="3">
    <source>
        <dbReference type="Proteomes" id="UP000831785"/>
    </source>
</evidence>
<keyword evidence="3" id="KW-1185">Reference proteome</keyword>
<keyword evidence="1" id="KW-0732">Signal</keyword>
<sequence>MKNFRPLLTLTLLLVSLLSASLSQAQTTPAAPAAKPAPASPAATATGKVGGANVTIKYSSPSVKGRQIYGGLVPYGQVWRAGANEATTVEFSKDVTVQGKKLPAGTYAFFVIPTEKDWTVIFNKTAKQWGAYKYDEKQDALRVTATPRKAATMAESLAYDVTKDGIVLRWENLELPVAIK</sequence>
<gene>
    <name evidence="2" type="ORF">MUN80_06225</name>
</gene>
<evidence type="ECO:0000256" key="1">
    <source>
        <dbReference type="SAM" id="SignalP"/>
    </source>
</evidence>
<organism evidence="2 3">
    <name type="scientific">Hymenobacter cellulosivorans</name>
    <dbReference type="NCBI Taxonomy" id="2932249"/>
    <lineage>
        <taxon>Bacteria</taxon>
        <taxon>Pseudomonadati</taxon>
        <taxon>Bacteroidota</taxon>
        <taxon>Cytophagia</taxon>
        <taxon>Cytophagales</taxon>
        <taxon>Hymenobacteraceae</taxon>
        <taxon>Hymenobacter</taxon>
    </lineage>
</organism>
<proteinExistence type="predicted"/>
<accession>A0ABY4FCG9</accession>
<dbReference type="EMBL" id="CP095049">
    <property type="protein sequence ID" value="UOQ54351.1"/>
    <property type="molecule type" value="Genomic_DNA"/>
</dbReference>
<feature type="signal peptide" evidence="1">
    <location>
        <begin position="1"/>
        <end position="25"/>
    </location>
</feature>
<dbReference type="InterPro" id="IPR021314">
    <property type="entry name" value="DUF2911"/>
</dbReference>
<reference evidence="2 3" key="1">
    <citation type="submission" date="2022-04" db="EMBL/GenBank/DDBJ databases">
        <title>Hymenobacter sp. isolated from the air.</title>
        <authorList>
            <person name="Won M."/>
            <person name="Lee C.-M."/>
            <person name="Woen H.-Y."/>
            <person name="Kwon S.-W."/>
        </authorList>
    </citation>
    <scope>NUCLEOTIDE SEQUENCE [LARGE SCALE GENOMIC DNA]</scope>
    <source>
        <strain evidence="3">5116 S-27</strain>
    </source>
</reference>
<dbReference type="Pfam" id="PF11138">
    <property type="entry name" value="DUF2911"/>
    <property type="match status" value="1"/>
</dbReference>
<feature type="chain" id="PRO_5046132280" evidence="1">
    <location>
        <begin position="26"/>
        <end position="180"/>
    </location>
</feature>
<dbReference type="Proteomes" id="UP000831785">
    <property type="component" value="Chromosome"/>
</dbReference>